<dbReference type="EMBL" id="AC022464">
    <property type="protein sequence ID" value="AAF79560.1"/>
    <property type="molecule type" value="Genomic_DNA"/>
</dbReference>
<dbReference type="ExpressionAtlas" id="Q9LNU9">
    <property type="expression patterns" value="baseline and differential"/>
</dbReference>
<evidence type="ECO:0000256" key="1">
    <source>
        <dbReference type="SAM" id="MobiDB-lite"/>
    </source>
</evidence>
<reference evidence="2" key="2">
    <citation type="submission" date="2000-03" db="EMBL/GenBank/DDBJ databases">
        <title>Genomic sequence for Arabidopsis thaliana BAC F22G5 from chromosome I.</title>
        <authorList>
            <person name="Shinn P."/>
            <person name="Brooks S."/>
            <person name="Buehler E."/>
            <person name="Chao Q."/>
            <person name="Johnson-Hopson C."/>
            <person name="Khan S."/>
            <person name="Kim C."/>
            <person name="Altafi H."/>
            <person name="Bei Q."/>
            <person name="Chin C."/>
            <person name="Chiou J."/>
            <person name="Choi E."/>
            <person name="Conn L."/>
            <person name="Conway A."/>
            <person name="Gonzales A."/>
            <person name="Hansen N."/>
            <person name="Howing B."/>
            <person name="Koo T."/>
            <person name="Lam B."/>
            <person name="Lee J."/>
            <person name="Lenz C."/>
            <person name="Li J."/>
            <person name="Liu A."/>
            <person name="Liu K."/>
            <person name="Liu S."/>
            <person name="Mukharsky N."/>
            <person name="Nguyen M."/>
            <person name="Palm C."/>
            <person name="Pham P."/>
            <person name="Sakano H."/>
            <person name="Schwartz J."/>
            <person name="Southwick A."/>
            <person name="Thaveri A."/>
            <person name="Toriumi M."/>
            <person name="Vaysberg M."/>
            <person name="Yu G."/>
            <person name="Federspiel N.A."/>
            <person name="Theologis A."/>
            <person name="Ecker J.R."/>
        </authorList>
    </citation>
    <scope>NUCLEOTIDE SEQUENCE</scope>
</reference>
<dbReference type="PIR" id="C86208">
    <property type="entry name" value="C86208"/>
</dbReference>
<organism evidence="2">
    <name type="scientific">Arabidopsis thaliana</name>
    <name type="common">Mouse-ear cress</name>
    <dbReference type="NCBI Taxonomy" id="3702"/>
    <lineage>
        <taxon>Eukaryota</taxon>
        <taxon>Viridiplantae</taxon>
        <taxon>Streptophyta</taxon>
        <taxon>Embryophyta</taxon>
        <taxon>Tracheophyta</taxon>
        <taxon>Spermatophyta</taxon>
        <taxon>Magnoliopsida</taxon>
        <taxon>eudicotyledons</taxon>
        <taxon>Gunneridae</taxon>
        <taxon>Pentapetalae</taxon>
        <taxon>rosids</taxon>
        <taxon>malvids</taxon>
        <taxon>Brassicales</taxon>
        <taxon>Brassicaceae</taxon>
        <taxon>Camelineae</taxon>
        <taxon>Arabidopsis</taxon>
    </lineage>
</organism>
<accession>Q9LNU9</accession>
<dbReference type="PANTHER" id="PTHR34355">
    <property type="entry name" value="JOSEPHIN-LIKE PROTEIN"/>
    <property type="match status" value="1"/>
</dbReference>
<feature type="region of interest" description="Disordered" evidence="1">
    <location>
        <begin position="1"/>
        <end position="35"/>
    </location>
</feature>
<dbReference type="AlphaFoldDB" id="Q9LNU9"/>
<proteinExistence type="predicted"/>
<name>Q9LNU9_ARATH</name>
<reference evidence="2" key="3">
    <citation type="submission" date="2000-10" db="EMBL/GenBank/DDBJ databases">
        <authorList>
            <person name="Shinn P."/>
            <person name="Brooks S."/>
            <person name="Buehler E."/>
            <person name="Chao Q."/>
            <person name="Cheuk R."/>
            <person name="Johnson-Hopson C."/>
            <person name="Khan S."/>
            <person name="Kim C."/>
            <person name="Altafi H."/>
            <person name="Bei B."/>
            <person name="Chin C."/>
            <person name="Chiou J."/>
            <person name="Choi E."/>
            <person name="Conn L."/>
            <person name="Conway A."/>
            <person name="Gonzalez A."/>
            <person name="Hansen N."/>
            <person name="Howing B."/>
            <person name="Koo T."/>
            <person name="Lam B."/>
            <person name="Lee J."/>
            <person name="Lenz C."/>
            <person name="Li J."/>
            <person name="Liu A."/>
            <person name="Liu J."/>
            <person name="Liu S."/>
            <person name="Mukharsky N."/>
            <person name="Nguyen M."/>
            <person name="Palm C."/>
            <person name="Pham P."/>
            <person name="Sakano H."/>
            <person name="Schwartz J."/>
            <person name="Southwick A."/>
            <person name="Thaveri A."/>
            <person name="Toriumi M."/>
            <person name="Vaysberg M."/>
            <person name="Yu G."/>
            <person name="Davis R."/>
            <person name="Federspiel N."/>
            <person name="Theologis A."/>
            <person name="Ecker J."/>
        </authorList>
    </citation>
    <scope>NUCLEOTIDE SEQUENCE</scope>
</reference>
<reference key="1">
    <citation type="journal article" date="2000" name="Nature">
        <title>Sequence and analysis of chromosome 1 of the plant Arabidopsis thaliana.</title>
        <authorList>
            <person name="Theologis A."/>
            <person name="Ecker J.R."/>
            <person name="Palm C.J."/>
            <person name="Federspiel N.A."/>
            <person name="Kaul S."/>
            <person name="White O."/>
            <person name="Alonso J."/>
            <person name="Altafi H."/>
            <person name="Araujo R."/>
            <person name="Bowman C.L."/>
            <person name="Brooks S.Y."/>
            <person name="Buehler E."/>
            <person name="Chan A."/>
            <person name="Chao Q."/>
            <person name="Chen H."/>
            <person name="Cheuk R.F."/>
            <person name="Chin C.W."/>
            <person name="Chung M.K."/>
            <person name="Conn L."/>
            <person name="Conway A.B."/>
            <person name="Conway A.R."/>
            <person name="Creasy T.H."/>
            <person name="Dewar K."/>
            <person name="Dunn P."/>
            <person name="Etgu P."/>
            <person name="Feldblyum T.V."/>
            <person name="Feng J."/>
            <person name="Fong B."/>
            <person name="Fujii C.Y."/>
            <person name="Gill J.E."/>
            <person name="Goldsmith A.D."/>
            <person name="Haas B."/>
            <person name="Hansen N.F."/>
            <person name="Hughes B."/>
            <person name="Huizar L."/>
            <person name="Hunter J.L."/>
            <person name="Jenkins J."/>
            <person name="Johnson-Hopson C."/>
            <person name="Khan S."/>
            <person name="Khaykin E."/>
            <person name="Kim C.J."/>
            <person name="Koo H.L."/>
            <person name="Kremenetskaia I."/>
            <person name="Kurtz D.B."/>
            <person name="Kwan A."/>
            <person name="Lam B."/>
            <person name="Langin-Hooper S."/>
            <person name="Lee A."/>
            <person name="Lee J.M."/>
            <person name="Lenz C.A."/>
            <person name="Li J.H."/>
            <person name="Li Y."/>
            <person name="Lin X."/>
            <person name="Liu S.X."/>
            <person name="Liu Z.A."/>
            <person name="Luros J.S."/>
            <person name="Maiti R."/>
            <person name="Marziali A."/>
            <person name="Militscher J."/>
            <person name="Miranda M."/>
            <person name="Nguyen M."/>
            <person name="Nierman W.C."/>
            <person name="Osborne B.I."/>
            <person name="Pai G."/>
            <person name="Peterson J."/>
            <person name="Pham P.K."/>
            <person name="Rizzo M."/>
            <person name="Rooney T."/>
            <person name="Rowley D."/>
            <person name="Sakano H."/>
            <person name="Salzberg S.L."/>
            <person name="Schwartz J.R."/>
            <person name="Shinn P."/>
            <person name="Southwick A.M."/>
            <person name="Sun H."/>
            <person name="Tallon L.J."/>
            <person name="Tambunga G."/>
            <person name="Toriumi M.J."/>
            <person name="Town C.D."/>
            <person name="Utterback T."/>
            <person name="Van Aken S."/>
            <person name="Vaysberg M."/>
            <person name="Vysotskaia V.S."/>
            <person name="Walker M."/>
            <person name="Wu D."/>
            <person name="Yu G."/>
            <person name="Fraser C.M."/>
            <person name="Venter J.C."/>
            <person name="Davis R.W."/>
        </authorList>
    </citation>
    <scope>NUCLEOTIDE SEQUENCE [LARGE SCALE GENOMIC DNA]</scope>
    <source>
        <strain>cv. Columbia</strain>
    </source>
</reference>
<feature type="compositionally biased region" description="Polar residues" evidence="1">
    <location>
        <begin position="1"/>
        <end position="15"/>
    </location>
</feature>
<dbReference type="PANTHER" id="PTHR34355:SF7">
    <property type="entry name" value="JOSEPHIN PROTEIN-LIKE PROTEIN"/>
    <property type="match status" value="1"/>
</dbReference>
<evidence type="ECO:0000313" key="2">
    <source>
        <dbReference type="EMBL" id="AAF79560.1"/>
    </source>
</evidence>
<protein>
    <submittedName>
        <fullName evidence="2">F22G5.36</fullName>
    </submittedName>
</protein>
<sequence length="118" mass="12662">MSATGIKRSNLNTRPVQRDASAKQTAIKGPYGKSPGCTTSCGLRLPRKTEVTAAKLIKHLGCKFAKARNIKAQAQVYNTSDTATGNLPASIIAMDSGSLKPKRLKIFSSHTSFRSQLI</sequence>